<sequence>VAAILTGSPTATTAMERSSRAARPSSGEIRTATALPSTARMVMARMTITYWSSQHSPMDTSIISTRRSPRRTPARH</sequence>
<feature type="region of interest" description="Disordered" evidence="1">
    <location>
        <begin position="56"/>
        <end position="76"/>
    </location>
</feature>
<feature type="compositionally biased region" description="Polar residues" evidence="1">
    <location>
        <begin position="7"/>
        <end position="16"/>
    </location>
</feature>
<evidence type="ECO:0000256" key="1">
    <source>
        <dbReference type="SAM" id="MobiDB-lite"/>
    </source>
</evidence>
<proteinExistence type="predicted"/>
<feature type="non-terminal residue" evidence="2">
    <location>
        <position position="76"/>
    </location>
</feature>
<feature type="compositionally biased region" description="Basic residues" evidence="1">
    <location>
        <begin position="67"/>
        <end position="76"/>
    </location>
</feature>
<feature type="non-terminal residue" evidence="2">
    <location>
        <position position="1"/>
    </location>
</feature>
<name>Q9Y862_ASPVI</name>
<feature type="region of interest" description="Disordered" evidence="1">
    <location>
        <begin position="1"/>
        <end position="33"/>
    </location>
</feature>
<reference evidence="2" key="1">
    <citation type="journal article" date="1999" name="Toxicon">
        <title>Ribotoxins are a more widespread group of proteins within the filamentous fungi than previously believed.</title>
        <authorList>
            <person name="Martinez-Ruiz A."/>
            <person name="Kao R."/>
            <person name="Davies J."/>
            <person name="Martinez del Pozo A."/>
        </authorList>
    </citation>
    <scope>NUCLEOTIDE SEQUENCE</scope>
</reference>
<dbReference type="EMBL" id="AJ009766">
    <property type="protein sequence ID" value="CAB46096.1"/>
    <property type="molecule type" value="Genomic_DNA"/>
</dbReference>
<accession>Q9Y862</accession>
<dbReference type="AlphaFoldDB" id="Q9Y862"/>
<evidence type="ECO:0000313" key="2">
    <source>
        <dbReference type="EMBL" id="CAB46096.1"/>
    </source>
</evidence>
<organism evidence="2">
    <name type="scientific">Aspergillus viridinutans</name>
    <dbReference type="NCBI Taxonomy" id="75553"/>
    <lineage>
        <taxon>Eukaryota</taxon>
        <taxon>Fungi</taxon>
        <taxon>Dikarya</taxon>
        <taxon>Ascomycota</taxon>
        <taxon>Pezizomycotina</taxon>
        <taxon>Eurotiomycetes</taxon>
        <taxon>Eurotiomycetidae</taxon>
        <taxon>Eurotiales</taxon>
        <taxon>Aspergillaceae</taxon>
        <taxon>Aspergillus</taxon>
        <taxon>Aspergillus subgen. Fumigati</taxon>
    </lineage>
</organism>
<protein>
    <submittedName>
        <fullName evidence="2">Ribotoxin</fullName>
    </submittedName>
</protein>